<dbReference type="Pfam" id="PF00069">
    <property type="entry name" value="Pkinase"/>
    <property type="match status" value="1"/>
</dbReference>
<dbReference type="Gene3D" id="1.10.510.10">
    <property type="entry name" value="Transferase(Phosphotransferase) domain 1"/>
    <property type="match status" value="1"/>
</dbReference>
<name>A0A6G3MDS4_HENSL</name>
<sequence length="220" mass="25520">MPLHTFLKETESIDLEDKNDQEVLIFNEEEIPDMLLEPKPDEKESEDERIVDIESCINQNDQLKPSDPSHFTLLCLLGQGSFGKVYMVRKDVGAKQDQYFAMKVLKKATLKVRDRLRTKMERDILAAIRHPFIVQLHFAFQTQGKLFLVIDLVRGGDLFTRLSKEVMFTEEDVKFYLAEIAMALEHLHTCGIIYRDLKPENILLEVDGHVKLTGFYPHII</sequence>
<evidence type="ECO:0000256" key="4">
    <source>
        <dbReference type="ARBA" id="ARBA00022741"/>
    </source>
</evidence>
<evidence type="ECO:0000256" key="3">
    <source>
        <dbReference type="ARBA" id="ARBA00022679"/>
    </source>
</evidence>
<dbReference type="InterPro" id="IPR008271">
    <property type="entry name" value="Ser/Thr_kinase_AS"/>
</dbReference>
<dbReference type="GO" id="GO:0004674">
    <property type="term" value="F:protein serine/threonine kinase activity"/>
    <property type="evidence" value="ECO:0007669"/>
    <property type="project" value="UniProtKB-KW"/>
</dbReference>
<dbReference type="AlphaFoldDB" id="A0A6G3MDS4"/>
<comment type="similarity">
    <text evidence="8">Belongs to the protein kinase superfamily.</text>
</comment>
<evidence type="ECO:0000313" key="10">
    <source>
        <dbReference type="EMBL" id="NDJ92188.1"/>
    </source>
</evidence>
<evidence type="ECO:0000256" key="1">
    <source>
        <dbReference type="ARBA" id="ARBA00022527"/>
    </source>
</evidence>
<organism evidence="10">
    <name type="scientific">Henneguya salminicola</name>
    <name type="common">Myxosporean</name>
    <dbReference type="NCBI Taxonomy" id="69463"/>
    <lineage>
        <taxon>Eukaryota</taxon>
        <taxon>Metazoa</taxon>
        <taxon>Cnidaria</taxon>
        <taxon>Myxozoa</taxon>
        <taxon>Myxosporea</taxon>
        <taxon>Bivalvulida</taxon>
        <taxon>Platysporina</taxon>
        <taxon>Myxobolidae</taxon>
        <taxon>Henneguya</taxon>
    </lineage>
</organism>
<dbReference type="GO" id="GO:0005524">
    <property type="term" value="F:ATP binding"/>
    <property type="evidence" value="ECO:0007669"/>
    <property type="project" value="UniProtKB-UniRule"/>
</dbReference>
<dbReference type="SMART" id="SM00220">
    <property type="entry name" value="S_TKc"/>
    <property type="match status" value="1"/>
</dbReference>
<keyword evidence="5 10" id="KW-0418">Kinase</keyword>
<reference evidence="10" key="1">
    <citation type="submission" date="2018-11" db="EMBL/GenBank/DDBJ databases">
        <title>Henneguya salminicola genome and transcriptome.</title>
        <authorList>
            <person name="Yahalomi D."/>
            <person name="Atkinson S.D."/>
            <person name="Neuhof M."/>
            <person name="Chang E.S."/>
            <person name="Philippe H."/>
            <person name="Cartwright P."/>
            <person name="Bartholomew J.L."/>
            <person name="Huchon D."/>
        </authorList>
    </citation>
    <scope>NUCLEOTIDE SEQUENCE</scope>
    <source>
        <strain evidence="10">Hz1</strain>
        <tissue evidence="10">Whole</tissue>
    </source>
</reference>
<dbReference type="PANTHER" id="PTHR24351">
    <property type="entry name" value="RIBOSOMAL PROTEIN S6 KINASE"/>
    <property type="match status" value="1"/>
</dbReference>
<dbReference type="InterPro" id="IPR000719">
    <property type="entry name" value="Prot_kinase_dom"/>
</dbReference>
<keyword evidence="4 7" id="KW-0547">Nucleotide-binding</keyword>
<dbReference type="Gene3D" id="3.30.200.20">
    <property type="entry name" value="Phosphorylase Kinase, domain 1"/>
    <property type="match status" value="1"/>
</dbReference>
<evidence type="ECO:0000256" key="2">
    <source>
        <dbReference type="ARBA" id="ARBA00022553"/>
    </source>
</evidence>
<evidence type="ECO:0000256" key="7">
    <source>
        <dbReference type="PROSITE-ProRule" id="PRU10141"/>
    </source>
</evidence>
<evidence type="ECO:0000256" key="8">
    <source>
        <dbReference type="RuleBase" id="RU000304"/>
    </source>
</evidence>
<keyword evidence="3" id="KW-0808">Transferase</keyword>
<dbReference type="PROSITE" id="PS50011">
    <property type="entry name" value="PROTEIN_KINASE_DOM"/>
    <property type="match status" value="1"/>
</dbReference>
<dbReference type="EMBL" id="GHBP01000198">
    <property type="protein sequence ID" value="NDJ92188.1"/>
    <property type="molecule type" value="Transcribed_RNA"/>
</dbReference>
<accession>A0A6G3MDS4</accession>
<evidence type="ECO:0000256" key="6">
    <source>
        <dbReference type="ARBA" id="ARBA00022840"/>
    </source>
</evidence>
<dbReference type="SUPFAM" id="SSF56112">
    <property type="entry name" value="Protein kinase-like (PK-like)"/>
    <property type="match status" value="1"/>
</dbReference>
<keyword evidence="2" id="KW-0597">Phosphoprotein</keyword>
<dbReference type="InterPro" id="IPR011009">
    <property type="entry name" value="Kinase-like_dom_sf"/>
</dbReference>
<keyword evidence="6 7" id="KW-0067">ATP-binding</keyword>
<dbReference type="InterPro" id="IPR017441">
    <property type="entry name" value="Protein_kinase_ATP_BS"/>
</dbReference>
<evidence type="ECO:0000259" key="9">
    <source>
        <dbReference type="PROSITE" id="PS50011"/>
    </source>
</evidence>
<feature type="domain" description="Protein kinase" evidence="9">
    <location>
        <begin position="71"/>
        <end position="220"/>
    </location>
</feature>
<evidence type="ECO:0000256" key="5">
    <source>
        <dbReference type="ARBA" id="ARBA00022777"/>
    </source>
</evidence>
<dbReference type="PROSITE" id="PS00107">
    <property type="entry name" value="PROTEIN_KINASE_ATP"/>
    <property type="match status" value="1"/>
</dbReference>
<keyword evidence="1 8" id="KW-0723">Serine/threonine-protein kinase</keyword>
<dbReference type="PROSITE" id="PS00108">
    <property type="entry name" value="PROTEIN_KINASE_ST"/>
    <property type="match status" value="1"/>
</dbReference>
<protein>
    <submittedName>
        <fullName evidence="10">Ribosomal protein S6 kinase alpha-3 (Trinotate prediction)</fullName>
    </submittedName>
</protein>
<feature type="binding site" evidence="7">
    <location>
        <position position="103"/>
    </location>
    <ligand>
        <name>ATP</name>
        <dbReference type="ChEBI" id="CHEBI:30616"/>
    </ligand>
</feature>
<proteinExistence type="inferred from homology"/>